<reference evidence="2" key="2">
    <citation type="submission" date="2020-11" db="EMBL/GenBank/DDBJ databases">
        <authorList>
            <person name="McCartney M.A."/>
            <person name="Auch B."/>
            <person name="Kono T."/>
            <person name="Mallez S."/>
            <person name="Becker A."/>
            <person name="Gohl D.M."/>
            <person name="Silverstein K.A.T."/>
            <person name="Koren S."/>
            <person name="Bechman K.B."/>
            <person name="Herman A."/>
            <person name="Abrahante J.E."/>
            <person name="Garbe J."/>
        </authorList>
    </citation>
    <scope>NUCLEOTIDE SEQUENCE</scope>
    <source>
        <strain evidence="2">Duluth1</strain>
        <tissue evidence="2">Whole animal</tissue>
    </source>
</reference>
<gene>
    <name evidence="2" type="ORF">DPMN_147968</name>
</gene>
<organism evidence="2 3">
    <name type="scientific">Dreissena polymorpha</name>
    <name type="common">Zebra mussel</name>
    <name type="synonym">Mytilus polymorpha</name>
    <dbReference type="NCBI Taxonomy" id="45954"/>
    <lineage>
        <taxon>Eukaryota</taxon>
        <taxon>Metazoa</taxon>
        <taxon>Spiralia</taxon>
        <taxon>Lophotrochozoa</taxon>
        <taxon>Mollusca</taxon>
        <taxon>Bivalvia</taxon>
        <taxon>Autobranchia</taxon>
        <taxon>Heteroconchia</taxon>
        <taxon>Euheterodonta</taxon>
        <taxon>Imparidentia</taxon>
        <taxon>Neoheterodontei</taxon>
        <taxon>Myida</taxon>
        <taxon>Dreissenoidea</taxon>
        <taxon>Dreissenidae</taxon>
        <taxon>Dreissena</taxon>
    </lineage>
</organism>
<protein>
    <submittedName>
        <fullName evidence="2">Uncharacterized protein</fullName>
    </submittedName>
</protein>
<feature type="region of interest" description="Disordered" evidence="1">
    <location>
        <begin position="42"/>
        <end position="118"/>
    </location>
</feature>
<dbReference type="Proteomes" id="UP000828390">
    <property type="component" value="Unassembled WGS sequence"/>
</dbReference>
<comment type="caution">
    <text evidence="2">The sequence shown here is derived from an EMBL/GenBank/DDBJ whole genome shotgun (WGS) entry which is preliminary data.</text>
</comment>
<dbReference type="EMBL" id="JAIWYP010000007">
    <property type="protein sequence ID" value="KAH3794435.1"/>
    <property type="molecule type" value="Genomic_DNA"/>
</dbReference>
<sequence length="118" mass="13304">MFEKNSLKDQSIYSNVFIQHDQAQADRVLANNFRAIHGAIKSHGLTVHGSRIVPRGSSERADFPRDRASGDGNRHLGSGNRDNRYENHQSGSRDGPPRRDQGRIIDRRDSSHDDRDDG</sequence>
<name>A0A9D4J138_DREPO</name>
<evidence type="ECO:0000256" key="1">
    <source>
        <dbReference type="SAM" id="MobiDB-lite"/>
    </source>
</evidence>
<keyword evidence="3" id="KW-1185">Reference proteome</keyword>
<feature type="compositionally biased region" description="Basic and acidic residues" evidence="1">
    <location>
        <begin position="95"/>
        <end position="118"/>
    </location>
</feature>
<evidence type="ECO:0000313" key="3">
    <source>
        <dbReference type="Proteomes" id="UP000828390"/>
    </source>
</evidence>
<proteinExistence type="predicted"/>
<feature type="compositionally biased region" description="Basic and acidic residues" evidence="1">
    <location>
        <begin position="57"/>
        <end position="74"/>
    </location>
</feature>
<evidence type="ECO:0000313" key="2">
    <source>
        <dbReference type="EMBL" id="KAH3794435.1"/>
    </source>
</evidence>
<accession>A0A9D4J138</accession>
<dbReference type="AlphaFoldDB" id="A0A9D4J138"/>
<reference evidence="2" key="1">
    <citation type="journal article" date="2019" name="bioRxiv">
        <title>The Genome of the Zebra Mussel, Dreissena polymorpha: A Resource for Invasive Species Research.</title>
        <authorList>
            <person name="McCartney M.A."/>
            <person name="Auch B."/>
            <person name="Kono T."/>
            <person name="Mallez S."/>
            <person name="Zhang Y."/>
            <person name="Obille A."/>
            <person name="Becker A."/>
            <person name="Abrahante J.E."/>
            <person name="Garbe J."/>
            <person name="Badalamenti J.P."/>
            <person name="Herman A."/>
            <person name="Mangelson H."/>
            <person name="Liachko I."/>
            <person name="Sullivan S."/>
            <person name="Sone E.D."/>
            <person name="Koren S."/>
            <person name="Silverstein K.A.T."/>
            <person name="Beckman K.B."/>
            <person name="Gohl D.M."/>
        </authorList>
    </citation>
    <scope>NUCLEOTIDE SEQUENCE</scope>
    <source>
        <strain evidence="2">Duluth1</strain>
        <tissue evidence="2">Whole animal</tissue>
    </source>
</reference>